<dbReference type="KEGG" id="btab:109040163"/>
<keyword evidence="3" id="KW-1185">Reference proteome</keyword>
<feature type="transmembrane region" description="Helical" evidence="1">
    <location>
        <begin position="44"/>
        <end position="67"/>
    </location>
</feature>
<name>A0A9P0A695_BEMTA</name>
<proteinExistence type="predicted"/>
<dbReference type="Proteomes" id="UP001152759">
    <property type="component" value="Chromosome 2"/>
</dbReference>
<keyword evidence="1" id="KW-0472">Membrane</keyword>
<protein>
    <submittedName>
        <fullName evidence="2">Uncharacterized protein</fullName>
    </submittedName>
</protein>
<keyword evidence="1" id="KW-1133">Transmembrane helix</keyword>
<evidence type="ECO:0000313" key="3">
    <source>
        <dbReference type="Proteomes" id="UP001152759"/>
    </source>
</evidence>
<organism evidence="2 3">
    <name type="scientific">Bemisia tabaci</name>
    <name type="common">Sweetpotato whitefly</name>
    <name type="synonym">Aleurodes tabaci</name>
    <dbReference type="NCBI Taxonomy" id="7038"/>
    <lineage>
        <taxon>Eukaryota</taxon>
        <taxon>Metazoa</taxon>
        <taxon>Ecdysozoa</taxon>
        <taxon>Arthropoda</taxon>
        <taxon>Hexapoda</taxon>
        <taxon>Insecta</taxon>
        <taxon>Pterygota</taxon>
        <taxon>Neoptera</taxon>
        <taxon>Paraneoptera</taxon>
        <taxon>Hemiptera</taxon>
        <taxon>Sternorrhyncha</taxon>
        <taxon>Aleyrodoidea</taxon>
        <taxon>Aleyrodidae</taxon>
        <taxon>Aleyrodinae</taxon>
        <taxon>Bemisia</taxon>
    </lineage>
</organism>
<evidence type="ECO:0000256" key="1">
    <source>
        <dbReference type="SAM" id="Phobius"/>
    </source>
</evidence>
<accession>A0A9P0A695</accession>
<gene>
    <name evidence="2" type="ORF">BEMITA_LOCUS3426</name>
</gene>
<dbReference type="AlphaFoldDB" id="A0A9P0A695"/>
<keyword evidence="1" id="KW-0812">Transmembrane</keyword>
<dbReference type="EMBL" id="OU963863">
    <property type="protein sequence ID" value="CAH0384048.1"/>
    <property type="molecule type" value="Genomic_DNA"/>
</dbReference>
<reference evidence="2" key="1">
    <citation type="submission" date="2021-12" db="EMBL/GenBank/DDBJ databases">
        <authorList>
            <person name="King R."/>
        </authorList>
    </citation>
    <scope>NUCLEOTIDE SEQUENCE</scope>
</reference>
<dbReference type="OrthoDB" id="6340809at2759"/>
<evidence type="ECO:0000313" key="2">
    <source>
        <dbReference type="EMBL" id="CAH0384048.1"/>
    </source>
</evidence>
<sequence length="157" mass="17052">MEKSSTDCYQLPSACQAGKPTAASASHSCGNARTRNSSSACQTVAAALICIVAFSLIAIPVESALLLRRINRAISADTTVATDTKPAVKECLHSTPCGWAVYTPFTRRTDYYMKNTCECPKDKKCQQTDDNLSASAYVYRCRIPEPRSNSTDLEVEV</sequence>